<organism evidence="1 2">
    <name type="scientific">Leptospira levettii</name>
    <dbReference type="NCBI Taxonomy" id="2023178"/>
    <lineage>
        <taxon>Bacteria</taxon>
        <taxon>Pseudomonadati</taxon>
        <taxon>Spirochaetota</taxon>
        <taxon>Spirochaetia</taxon>
        <taxon>Leptospirales</taxon>
        <taxon>Leptospiraceae</taxon>
        <taxon>Leptospira</taxon>
    </lineage>
</organism>
<evidence type="ECO:0000313" key="1">
    <source>
        <dbReference type="EMBL" id="TGL68875.1"/>
    </source>
</evidence>
<gene>
    <name evidence="1" type="ORF">EHQ60_13500</name>
</gene>
<name>A0ABY2MLQ1_9LEPT</name>
<protein>
    <submittedName>
        <fullName evidence="1">Uncharacterized protein</fullName>
    </submittedName>
</protein>
<reference evidence="2" key="1">
    <citation type="journal article" date="2019" name="PLoS Negl. Trop. Dis.">
        <title>Revisiting the worldwide diversity of Leptospira species in the environment.</title>
        <authorList>
            <person name="Vincent A.T."/>
            <person name="Schiettekatte O."/>
            <person name="Bourhy P."/>
            <person name="Veyrier F.J."/>
            <person name="Picardeau M."/>
        </authorList>
    </citation>
    <scope>NUCLEOTIDE SEQUENCE [LARGE SCALE GENOMIC DNA]</scope>
    <source>
        <strain evidence="2">201702449</strain>
    </source>
</reference>
<proteinExistence type="predicted"/>
<evidence type="ECO:0000313" key="2">
    <source>
        <dbReference type="Proteomes" id="UP000297352"/>
    </source>
</evidence>
<sequence length="76" mass="9414">MEFTTYFLNEVLRKRPEIQIIWVIETFHFPDFIEIQLDGRIRLWKWIDRTKKYLRVIVLEDGLTIHNAFFDRGFKP</sequence>
<accession>A0ABY2MLQ1</accession>
<keyword evidence="2" id="KW-1185">Reference proteome</keyword>
<comment type="caution">
    <text evidence="1">The sequence shown here is derived from an EMBL/GenBank/DDBJ whole genome shotgun (WGS) entry which is preliminary data.</text>
</comment>
<dbReference type="EMBL" id="RQGI01000049">
    <property type="protein sequence ID" value="TGL68875.1"/>
    <property type="molecule type" value="Genomic_DNA"/>
</dbReference>
<dbReference type="Proteomes" id="UP000297352">
    <property type="component" value="Unassembled WGS sequence"/>
</dbReference>